<evidence type="ECO:0000313" key="1">
    <source>
        <dbReference type="EMBL" id="EEE55018.1"/>
    </source>
</evidence>
<proteinExistence type="predicted"/>
<reference evidence="1" key="1">
    <citation type="journal article" date="2005" name="PLoS Biol.">
        <title>The genomes of Oryza sativa: a history of duplications.</title>
        <authorList>
            <person name="Yu J."/>
            <person name="Wang J."/>
            <person name="Lin W."/>
            <person name="Li S."/>
            <person name="Li H."/>
            <person name="Zhou J."/>
            <person name="Ni P."/>
            <person name="Dong W."/>
            <person name="Hu S."/>
            <person name="Zeng C."/>
            <person name="Zhang J."/>
            <person name="Zhang Y."/>
            <person name="Li R."/>
            <person name="Xu Z."/>
            <person name="Li S."/>
            <person name="Li X."/>
            <person name="Zheng H."/>
            <person name="Cong L."/>
            <person name="Lin L."/>
            <person name="Yin J."/>
            <person name="Geng J."/>
            <person name="Li G."/>
            <person name="Shi J."/>
            <person name="Liu J."/>
            <person name="Lv H."/>
            <person name="Li J."/>
            <person name="Wang J."/>
            <person name="Deng Y."/>
            <person name="Ran L."/>
            <person name="Shi X."/>
            <person name="Wang X."/>
            <person name="Wu Q."/>
            <person name="Li C."/>
            <person name="Ren X."/>
            <person name="Wang J."/>
            <person name="Wang X."/>
            <person name="Li D."/>
            <person name="Liu D."/>
            <person name="Zhang X."/>
            <person name="Ji Z."/>
            <person name="Zhao W."/>
            <person name="Sun Y."/>
            <person name="Zhang Z."/>
            <person name="Bao J."/>
            <person name="Han Y."/>
            <person name="Dong L."/>
            <person name="Ji J."/>
            <person name="Chen P."/>
            <person name="Wu S."/>
            <person name="Liu J."/>
            <person name="Xiao Y."/>
            <person name="Bu D."/>
            <person name="Tan J."/>
            <person name="Yang L."/>
            <person name="Ye C."/>
            <person name="Zhang J."/>
            <person name="Xu J."/>
            <person name="Zhou Y."/>
            <person name="Yu Y."/>
            <person name="Zhang B."/>
            <person name="Zhuang S."/>
            <person name="Wei H."/>
            <person name="Liu B."/>
            <person name="Lei M."/>
            <person name="Yu H."/>
            <person name="Li Y."/>
            <person name="Xu H."/>
            <person name="Wei S."/>
            <person name="He X."/>
            <person name="Fang L."/>
            <person name="Zhang Z."/>
            <person name="Zhang Y."/>
            <person name="Huang X."/>
            <person name="Su Z."/>
            <person name="Tong W."/>
            <person name="Li J."/>
            <person name="Tong Z."/>
            <person name="Li S."/>
            <person name="Ye J."/>
            <person name="Wang L."/>
            <person name="Fang L."/>
            <person name="Lei T."/>
            <person name="Chen C."/>
            <person name="Chen H."/>
            <person name="Xu Z."/>
            <person name="Li H."/>
            <person name="Huang H."/>
            <person name="Zhang F."/>
            <person name="Xu H."/>
            <person name="Li N."/>
            <person name="Zhao C."/>
            <person name="Li S."/>
            <person name="Dong L."/>
            <person name="Huang Y."/>
            <person name="Li L."/>
            <person name="Xi Y."/>
            <person name="Qi Q."/>
            <person name="Li W."/>
            <person name="Zhang B."/>
            <person name="Hu W."/>
            <person name="Zhang Y."/>
            <person name="Tian X."/>
            <person name="Jiao Y."/>
            <person name="Liang X."/>
            <person name="Jin J."/>
            <person name="Gao L."/>
            <person name="Zheng W."/>
            <person name="Hao B."/>
            <person name="Liu S."/>
            <person name="Wang W."/>
            <person name="Yuan L."/>
            <person name="Cao M."/>
            <person name="McDermott J."/>
            <person name="Samudrala R."/>
            <person name="Wang J."/>
            <person name="Wong G.K."/>
            <person name="Yang H."/>
        </authorList>
    </citation>
    <scope>NUCLEOTIDE SEQUENCE [LARGE SCALE GENOMIC DNA]</scope>
</reference>
<gene>
    <name evidence="1" type="ORF">OsJ_02671</name>
</gene>
<dbReference type="EMBL" id="CM000138">
    <property type="protein sequence ID" value="EEE55018.1"/>
    <property type="molecule type" value="Genomic_DNA"/>
</dbReference>
<dbReference type="Proteomes" id="UP000007752">
    <property type="component" value="Chromosome 1"/>
</dbReference>
<accession>B9EY55</accession>
<reference evidence="1" key="2">
    <citation type="submission" date="2008-12" db="EMBL/GenBank/DDBJ databases">
        <title>Improved gene annotation of the rice (Oryza sativa) genomes.</title>
        <authorList>
            <person name="Wang J."/>
            <person name="Li R."/>
            <person name="Fan W."/>
            <person name="Huang Q."/>
            <person name="Zhang J."/>
            <person name="Zhou Y."/>
            <person name="Hu Y."/>
            <person name="Zi S."/>
            <person name="Li J."/>
            <person name="Ni P."/>
            <person name="Zheng H."/>
            <person name="Zhang Y."/>
            <person name="Zhao M."/>
            <person name="Hao Q."/>
            <person name="McDermott J."/>
            <person name="Samudrala R."/>
            <person name="Kristiansen K."/>
            <person name="Wong G.K.-S."/>
        </authorList>
    </citation>
    <scope>NUCLEOTIDE SEQUENCE</scope>
</reference>
<dbReference type="AlphaFoldDB" id="B9EY55"/>
<protein>
    <submittedName>
        <fullName evidence="1">Uncharacterized protein</fullName>
    </submittedName>
</protein>
<organism evidence="1">
    <name type="scientific">Oryza sativa subsp. japonica</name>
    <name type="common">Rice</name>
    <dbReference type="NCBI Taxonomy" id="39947"/>
    <lineage>
        <taxon>Eukaryota</taxon>
        <taxon>Viridiplantae</taxon>
        <taxon>Streptophyta</taxon>
        <taxon>Embryophyta</taxon>
        <taxon>Tracheophyta</taxon>
        <taxon>Spermatophyta</taxon>
        <taxon>Magnoliopsida</taxon>
        <taxon>Liliopsida</taxon>
        <taxon>Poales</taxon>
        <taxon>Poaceae</taxon>
        <taxon>BOP clade</taxon>
        <taxon>Oryzoideae</taxon>
        <taxon>Oryzeae</taxon>
        <taxon>Oryzinae</taxon>
        <taxon>Oryza</taxon>
        <taxon>Oryza sativa</taxon>
    </lineage>
</organism>
<name>B9EY55_ORYSJ</name>
<sequence>MSEMAGIYMIHRCTRAEYAASGRGAARGGPDHALLARGDEPALVAATLLPRARQWPPASSSATPLAKFAQSLLAAFALLLALLLALSRGAAAGVVEEVLLTWELGVTGGDDDGFGFFFSPRLLCDSSPRDCSATLPLSRLTSSTTTCCRGRRGIEKEI</sequence>